<evidence type="ECO:0000256" key="5">
    <source>
        <dbReference type="ARBA" id="ARBA00022737"/>
    </source>
</evidence>
<keyword evidence="6" id="KW-0805">Transcription regulation</keyword>
<dbReference type="Gene3D" id="2.60.40.340">
    <property type="entry name" value="Rel homology domain (RHD), DNA-binding domain"/>
    <property type="match status" value="1"/>
</dbReference>
<evidence type="ECO:0000313" key="12">
    <source>
        <dbReference type="EMBL" id="KAJ8407883.1"/>
    </source>
</evidence>
<feature type="compositionally biased region" description="Low complexity" evidence="10">
    <location>
        <begin position="981"/>
        <end position="1005"/>
    </location>
</feature>
<dbReference type="GO" id="GO:0007399">
    <property type="term" value="P:nervous system development"/>
    <property type="evidence" value="ECO:0007669"/>
    <property type="project" value="UniProtKB-ARBA"/>
</dbReference>
<dbReference type="GO" id="GO:0000978">
    <property type="term" value="F:RNA polymerase II cis-regulatory region sequence-specific DNA binding"/>
    <property type="evidence" value="ECO:0007669"/>
    <property type="project" value="TreeGrafter"/>
</dbReference>
<dbReference type="PRINTS" id="PR01789">
    <property type="entry name" value="NUCFACTORATC"/>
</dbReference>
<evidence type="ECO:0000256" key="1">
    <source>
        <dbReference type="ARBA" id="ARBA00004123"/>
    </source>
</evidence>
<proteinExistence type="predicted"/>
<dbReference type="InterPro" id="IPR002909">
    <property type="entry name" value="IPT_dom"/>
</dbReference>
<dbReference type="FunFam" id="2.60.40.10:FF:000040">
    <property type="entry name" value="Nuclear factor of activated T-cells, cytoplasmic, calcineurin-dependent 2"/>
    <property type="match status" value="1"/>
</dbReference>
<evidence type="ECO:0000256" key="9">
    <source>
        <dbReference type="ARBA" id="ARBA00023242"/>
    </source>
</evidence>
<dbReference type="GO" id="GO:0005667">
    <property type="term" value="C:transcription regulator complex"/>
    <property type="evidence" value="ECO:0007669"/>
    <property type="project" value="TreeGrafter"/>
</dbReference>
<dbReference type="PANTHER" id="PTHR12533:SF6">
    <property type="entry name" value="NUCLEAR FACTOR OF ACTIVATED T-CELLS, CYTOPLASMIC 3"/>
    <property type="match status" value="1"/>
</dbReference>
<dbReference type="SUPFAM" id="SSF49417">
    <property type="entry name" value="p53-like transcription factors"/>
    <property type="match status" value="1"/>
</dbReference>
<dbReference type="GO" id="GO:0005737">
    <property type="term" value="C:cytoplasm"/>
    <property type="evidence" value="ECO:0007669"/>
    <property type="project" value="UniProtKB-SubCell"/>
</dbReference>
<feature type="compositionally biased region" description="Pro residues" evidence="10">
    <location>
        <begin position="798"/>
        <end position="807"/>
    </location>
</feature>
<evidence type="ECO:0000256" key="7">
    <source>
        <dbReference type="ARBA" id="ARBA00023125"/>
    </source>
</evidence>
<organism evidence="12 13">
    <name type="scientific">Aldrovandia affinis</name>
    <dbReference type="NCBI Taxonomy" id="143900"/>
    <lineage>
        <taxon>Eukaryota</taxon>
        <taxon>Metazoa</taxon>
        <taxon>Chordata</taxon>
        <taxon>Craniata</taxon>
        <taxon>Vertebrata</taxon>
        <taxon>Euteleostomi</taxon>
        <taxon>Actinopterygii</taxon>
        <taxon>Neopterygii</taxon>
        <taxon>Teleostei</taxon>
        <taxon>Notacanthiformes</taxon>
        <taxon>Halosauridae</taxon>
        <taxon>Aldrovandia</taxon>
    </lineage>
</organism>
<dbReference type="Pfam" id="PF00554">
    <property type="entry name" value="RHD_DNA_bind"/>
    <property type="match status" value="1"/>
</dbReference>
<dbReference type="InterPro" id="IPR032397">
    <property type="entry name" value="RHD_dimer"/>
</dbReference>
<dbReference type="InterPro" id="IPR008967">
    <property type="entry name" value="p53-like_TF_DNA-bd_sf"/>
</dbReference>
<dbReference type="InterPro" id="IPR008366">
    <property type="entry name" value="NFAT"/>
</dbReference>
<evidence type="ECO:0000256" key="6">
    <source>
        <dbReference type="ARBA" id="ARBA00023015"/>
    </source>
</evidence>
<feature type="compositionally biased region" description="Polar residues" evidence="10">
    <location>
        <begin position="234"/>
        <end position="251"/>
    </location>
</feature>
<dbReference type="InterPro" id="IPR014756">
    <property type="entry name" value="Ig_E-set"/>
</dbReference>
<comment type="caution">
    <text evidence="12">The sequence shown here is derived from an EMBL/GenBank/DDBJ whole genome shotgun (WGS) entry which is preliminary data.</text>
</comment>
<dbReference type="Proteomes" id="UP001221898">
    <property type="component" value="Unassembled WGS sequence"/>
</dbReference>
<keyword evidence="5" id="KW-0677">Repeat</keyword>
<evidence type="ECO:0000256" key="3">
    <source>
        <dbReference type="ARBA" id="ARBA00022490"/>
    </source>
</evidence>
<dbReference type="InterPro" id="IPR013783">
    <property type="entry name" value="Ig-like_fold"/>
</dbReference>
<dbReference type="GO" id="GO:0005634">
    <property type="term" value="C:nucleus"/>
    <property type="evidence" value="ECO:0007669"/>
    <property type="project" value="UniProtKB-SubCell"/>
</dbReference>
<evidence type="ECO:0000256" key="8">
    <source>
        <dbReference type="ARBA" id="ARBA00023163"/>
    </source>
</evidence>
<dbReference type="InterPro" id="IPR037059">
    <property type="entry name" value="RHD_DNA_bind_dom_sf"/>
</dbReference>
<name>A0AAD7STI5_9TELE</name>
<dbReference type="EMBL" id="JAINUG010000037">
    <property type="protein sequence ID" value="KAJ8407883.1"/>
    <property type="molecule type" value="Genomic_DNA"/>
</dbReference>
<dbReference type="CDD" id="cd01178">
    <property type="entry name" value="IPT_NFAT"/>
    <property type="match status" value="1"/>
</dbReference>
<dbReference type="GO" id="GO:0033173">
    <property type="term" value="P:calcineurin-NFAT signaling cascade"/>
    <property type="evidence" value="ECO:0007669"/>
    <property type="project" value="TreeGrafter"/>
</dbReference>
<feature type="region of interest" description="Disordered" evidence="10">
    <location>
        <begin position="233"/>
        <end position="338"/>
    </location>
</feature>
<gene>
    <name evidence="12" type="ORF">AAFF_G00269270</name>
</gene>
<dbReference type="SUPFAM" id="SSF81296">
    <property type="entry name" value="E set domains"/>
    <property type="match status" value="1"/>
</dbReference>
<protein>
    <recommendedName>
        <fullName evidence="11">RHD domain-containing protein</fullName>
    </recommendedName>
</protein>
<keyword evidence="7" id="KW-0238">DNA-binding</keyword>
<dbReference type="GO" id="GO:0000981">
    <property type="term" value="F:DNA-binding transcription factor activity, RNA polymerase II-specific"/>
    <property type="evidence" value="ECO:0007669"/>
    <property type="project" value="TreeGrafter"/>
</dbReference>
<keyword evidence="13" id="KW-1185">Reference proteome</keyword>
<feature type="compositionally biased region" description="Polar residues" evidence="10">
    <location>
        <begin position="931"/>
        <end position="954"/>
    </location>
</feature>
<dbReference type="CDD" id="cd07881">
    <property type="entry name" value="RHD-n_NFAT"/>
    <property type="match status" value="1"/>
</dbReference>
<evidence type="ECO:0000256" key="2">
    <source>
        <dbReference type="ARBA" id="ARBA00004496"/>
    </source>
</evidence>
<keyword evidence="8" id="KW-0804">Transcription</keyword>
<dbReference type="FunFam" id="2.60.40.340:FF:000001">
    <property type="entry name" value="Nuclear factor of activated T-cells, cytoplasmic, calcineurin-dependent 2"/>
    <property type="match status" value="1"/>
</dbReference>
<dbReference type="Gene3D" id="2.60.40.10">
    <property type="entry name" value="Immunoglobulins"/>
    <property type="match status" value="1"/>
</dbReference>
<keyword evidence="3" id="KW-0963">Cytoplasm</keyword>
<evidence type="ECO:0000313" key="13">
    <source>
        <dbReference type="Proteomes" id="UP001221898"/>
    </source>
</evidence>
<feature type="region of interest" description="Disordered" evidence="10">
    <location>
        <begin position="1205"/>
        <end position="1243"/>
    </location>
</feature>
<evidence type="ECO:0000259" key="11">
    <source>
        <dbReference type="PROSITE" id="PS50254"/>
    </source>
</evidence>
<dbReference type="InterPro" id="IPR011539">
    <property type="entry name" value="RHD_DNA_bind_dom"/>
</dbReference>
<sequence>MSRAVNGSAGRMLCATSPDLEPDDNTSFYILNVGQPQSVVNQPIGIPRHAHGHGHGHGHGHVLQTHSPVISAPPRLQTHKAYDPIYEVQDNKYSPAGGHKAFECPSIQITSISPNCQQDMEANEDDLRAKGPEGEYQDRPLSRDHLYLPLDHSYRDVSLSPSPCSSLSSRSWFSDASSCESFSHVYDDVESELNEAAARFTLGSPLASPGCSPQAGPADEPWQHHHAAFAHSLSPRQSPCHSPRTSVTDENWLSPRPPSRPSSRPTSPCGKRRHSSADICYPASMSPHHSPTPTPGHSPRGSVTEDTWIVGPSAGVSPFQCCPSEADIPSKTRKTSQDRTAILSGKVDLGLDDPGNMSPSLDSPVDDAAHGLKKDGPGEQFLSVPSHFTWNKPKPGHTPIFRTSSLPPLDWPLPSQFGQYELKIEVHPKAHHRAHYETEGSRGAVKAASGGHPVVKLVGYNEKPINLQMFIGTADDRYLRPHAFYQVHRITGKTVATASQEIIISSTKVLEIPLLPENNMSASIDCAGILKLRNSDIELRKGETDIGRKNTRVRVVFRVHIPQPSGKVLSLQAASIPVECSQRSAQELPQVEKYSVNSCSASGGEEMLITGSNFFPESKVIFLEKGPDGRPQWEVDAKIVREKSQGSTIVVEVPPYHSKALTSAVQIQFYVCNGKRKRSQSQRFTYLSANERGAQVPAGSVLWCCEEAHSEAQCRGEWSGVAGRWPPRRGRCAALFINNRLCGGGPGAPQLTQECAGFLFAVLVKQEHREELDLPPAPPMPLSLPLTHQARTQLPSPDQAPAPPPGARPERGLRLPADWLVPGLPRRPAPAGEALLRAHAAQPAVQRPARPAPEQRLPQAYERMPFQADPAASHPLGLGMGMYHSPSSMLPGSTPPSAASLSHASPHLHSLGYPCPNPVQVSAPAHPRAQPPSQLQHTLSYHSPGQRSSSCPSPTSAPLPMVPSPHSGPSSPQLHPLPYQSPTAGAASSPSPTSSSPLVHLPHSGQPSPQAGSPGMASLPSVGPLVHPLGAQPPFSPEQENLDIKQEPEDKELTFHSIGLQDITLDDEKVATALMNSRVTRAPDTGAAVTARPGPRQACRHASDPPPFTAALRLGRRRGERRPTESASRCGRAPYHSPHPLHGTRAGSLSGLTLRRSPVGSASHFAESRRFAVTSQIVPLMKLSQGVVKPGDELQSAVLKQAGFGRNPSRTLERDHRQRHVPVPRLPRSHSSTRPVLAPPTAQAGLRKLRPPVLRSDTVAFAIESEPEPGSTGCVRATLSGPDSAVSPDRCKGLSQPGVEGLAAGQADGVSGEGVVGAFGHGAPGRLLTGEGDQGLAAALAAEVVQQEDGVRLELSNTTTQPSAYPGP</sequence>
<feature type="domain" description="RHD" evidence="11">
    <location>
        <begin position="404"/>
        <end position="585"/>
    </location>
</feature>
<comment type="subcellular location">
    <subcellularLocation>
        <location evidence="2">Cytoplasm</location>
    </subcellularLocation>
    <subcellularLocation>
        <location evidence="1">Nucleus</location>
    </subcellularLocation>
</comment>
<reference evidence="12" key="1">
    <citation type="journal article" date="2023" name="Science">
        <title>Genome structures resolve the early diversification of teleost fishes.</title>
        <authorList>
            <person name="Parey E."/>
            <person name="Louis A."/>
            <person name="Montfort J."/>
            <person name="Bouchez O."/>
            <person name="Roques C."/>
            <person name="Iampietro C."/>
            <person name="Lluch J."/>
            <person name="Castinel A."/>
            <person name="Donnadieu C."/>
            <person name="Desvignes T."/>
            <person name="Floi Bucao C."/>
            <person name="Jouanno E."/>
            <person name="Wen M."/>
            <person name="Mejri S."/>
            <person name="Dirks R."/>
            <person name="Jansen H."/>
            <person name="Henkel C."/>
            <person name="Chen W.J."/>
            <person name="Zahm M."/>
            <person name="Cabau C."/>
            <person name="Klopp C."/>
            <person name="Thompson A.W."/>
            <person name="Robinson-Rechavi M."/>
            <person name="Braasch I."/>
            <person name="Lecointre G."/>
            <person name="Bobe J."/>
            <person name="Postlethwait J.H."/>
            <person name="Berthelot C."/>
            <person name="Roest Crollius H."/>
            <person name="Guiguen Y."/>
        </authorList>
    </citation>
    <scope>NUCLEOTIDE SEQUENCE</scope>
    <source>
        <strain evidence="12">NC1722</strain>
    </source>
</reference>
<dbReference type="SMART" id="SM00429">
    <property type="entry name" value="IPT"/>
    <property type="match status" value="1"/>
</dbReference>
<dbReference type="PANTHER" id="PTHR12533">
    <property type="entry name" value="NFAT"/>
    <property type="match status" value="1"/>
</dbReference>
<evidence type="ECO:0000256" key="4">
    <source>
        <dbReference type="ARBA" id="ARBA00022553"/>
    </source>
</evidence>
<keyword evidence="9" id="KW-0539">Nucleus</keyword>
<dbReference type="Pfam" id="PF16179">
    <property type="entry name" value="RHD_dimer"/>
    <property type="match status" value="1"/>
</dbReference>
<feature type="region of interest" description="Disordered" evidence="10">
    <location>
        <begin position="1085"/>
        <end position="1155"/>
    </location>
</feature>
<evidence type="ECO:0000256" key="10">
    <source>
        <dbReference type="SAM" id="MobiDB-lite"/>
    </source>
</evidence>
<dbReference type="PROSITE" id="PS50254">
    <property type="entry name" value="REL_2"/>
    <property type="match status" value="1"/>
</dbReference>
<keyword evidence="4" id="KW-0597">Phosphoprotein</keyword>
<feature type="region of interest" description="Disordered" evidence="10">
    <location>
        <begin position="911"/>
        <end position="1041"/>
    </location>
</feature>
<feature type="region of interest" description="Disordered" evidence="10">
    <location>
        <begin position="792"/>
        <end position="813"/>
    </location>
</feature>
<accession>A0AAD7STI5</accession>